<proteinExistence type="predicted"/>
<gene>
    <name evidence="2" type="ORF">glysoja_044723</name>
</gene>
<accession>A0A0B2PD16</accession>
<dbReference type="Gene3D" id="3.40.50.2000">
    <property type="entry name" value="Glycogen Phosphorylase B"/>
    <property type="match status" value="1"/>
</dbReference>
<name>A0A0B2PD16_GLYSO</name>
<dbReference type="Proteomes" id="UP000053555">
    <property type="component" value="Unassembled WGS sequence"/>
</dbReference>
<reference evidence="2" key="1">
    <citation type="submission" date="2014-07" db="EMBL/GenBank/DDBJ databases">
        <title>Identification of a novel salt tolerance gene in wild soybean by whole-genome sequencing.</title>
        <authorList>
            <person name="Lam H.-M."/>
            <person name="Qi X."/>
            <person name="Li M.-W."/>
            <person name="Liu X."/>
            <person name="Xie M."/>
            <person name="Ni M."/>
            <person name="Xu X."/>
        </authorList>
    </citation>
    <scope>NUCLEOTIDE SEQUENCE [LARGE SCALE GENOMIC DNA]</scope>
    <source>
        <tissue evidence="2">Root</tissue>
    </source>
</reference>
<dbReference type="SUPFAM" id="SSF53756">
    <property type="entry name" value="UDP-Glycosyltransferase/glycogen phosphorylase"/>
    <property type="match status" value="1"/>
</dbReference>
<evidence type="ECO:0000256" key="1">
    <source>
        <dbReference type="SAM" id="MobiDB-lite"/>
    </source>
</evidence>
<evidence type="ECO:0000313" key="2">
    <source>
        <dbReference type="EMBL" id="KHN05399.1"/>
    </source>
</evidence>
<keyword evidence="2" id="KW-0808">Transferase</keyword>
<feature type="region of interest" description="Disordered" evidence="1">
    <location>
        <begin position="1"/>
        <end position="21"/>
    </location>
</feature>
<protein>
    <submittedName>
        <fullName evidence="2">UDP-glycosyltransferase 91A1</fullName>
    </submittedName>
</protein>
<dbReference type="GO" id="GO:0016740">
    <property type="term" value="F:transferase activity"/>
    <property type="evidence" value="ECO:0007669"/>
    <property type="project" value="UniProtKB-KW"/>
</dbReference>
<sequence>MEEKMVGIKVQKNEHDGKFTRDSVARALRPVMLEEEGKTSKSQAKEMSKIFGDKDLHQNYVDELVDNLEIHRPTIKD</sequence>
<dbReference type="AlphaFoldDB" id="A0A0B2PD16"/>
<organism evidence="2">
    <name type="scientific">Glycine soja</name>
    <name type="common">Wild soybean</name>
    <dbReference type="NCBI Taxonomy" id="3848"/>
    <lineage>
        <taxon>Eukaryota</taxon>
        <taxon>Viridiplantae</taxon>
        <taxon>Streptophyta</taxon>
        <taxon>Embryophyta</taxon>
        <taxon>Tracheophyta</taxon>
        <taxon>Spermatophyta</taxon>
        <taxon>Magnoliopsida</taxon>
        <taxon>eudicotyledons</taxon>
        <taxon>Gunneridae</taxon>
        <taxon>Pentapetalae</taxon>
        <taxon>rosids</taxon>
        <taxon>fabids</taxon>
        <taxon>Fabales</taxon>
        <taxon>Fabaceae</taxon>
        <taxon>Papilionoideae</taxon>
        <taxon>50 kb inversion clade</taxon>
        <taxon>NPAAA clade</taxon>
        <taxon>indigoferoid/millettioid clade</taxon>
        <taxon>Phaseoleae</taxon>
        <taxon>Glycine</taxon>
        <taxon>Glycine subgen. Soja</taxon>
    </lineage>
</organism>
<dbReference type="EMBL" id="KN668339">
    <property type="protein sequence ID" value="KHN05399.1"/>
    <property type="molecule type" value="Genomic_DNA"/>
</dbReference>